<keyword evidence="1 2" id="KW-0807">Transducer</keyword>
<reference evidence="4 5" key="1">
    <citation type="submission" date="2020-08" db="EMBL/GenBank/DDBJ databases">
        <title>Genomic Encyclopedia of Type Strains, Phase IV (KMG-IV): sequencing the most valuable type-strain genomes for metagenomic binning, comparative biology and taxonomic classification.</title>
        <authorList>
            <person name="Goeker M."/>
        </authorList>
    </citation>
    <scope>NUCLEOTIDE SEQUENCE [LARGE SCALE GENOMIC DNA]</scope>
    <source>
        <strain evidence="4 5">DSM 25622</strain>
    </source>
</reference>
<dbReference type="SMART" id="SM00283">
    <property type="entry name" value="MA"/>
    <property type="match status" value="1"/>
</dbReference>
<evidence type="ECO:0000256" key="1">
    <source>
        <dbReference type="ARBA" id="ARBA00023224"/>
    </source>
</evidence>
<evidence type="ECO:0000313" key="5">
    <source>
        <dbReference type="Proteomes" id="UP000580654"/>
    </source>
</evidence>
<dbReference type="InterPro" id="IPR009050">
    <property type="entry name" value="Globin-like_sf"/>
</dbReference>
<dbReference type="InterPro" id="IPR004089">
    <property type="entry name" value="MCPsignal_dom"/>
</dbReference>
<dbReference type="EMBL" id="JACIJD010000003">
    <property type="protein sequence ID" value="MBB5692870.1"/>
    <property type="molecule type" value="Genomic_DNA"/>
</dbReference>
<dbReference type="AlphaFoldDB" id="A0A840XZX4"/>
<dbReference type="Proteomes" id="UP000580654">
    <property type="component" value="Unassembled WGS sequence"/>
</dbReference>
<evidence type="ECO:0000256" key="2">
    <source>
        <dbReference type="PROSITE-ProRule" id="PRU00284"/>
    </source>
</evidence>
<evidence type="ECO:0000313" key="4">
    <source>
        <dbReference type="EMBL" id="MBB5692870.1"/>
    </source>
</evidence>
<feature type="domain" description="Methyl-accepting transducer" evidence="3">
    <location>
        <begin position="201"/>
        <end position="444"/>
    </location>
</feature>
<protein>
    <submittedName>
        <fullName evidence="4">Methyl-accepting chemotaxis protein</fullName>
    </submittedName>
</protein>
<dbReference type="GO" id="GO:0016020">
    <property type="term" value="C:membrane"/>
    <property type="evidence" value="ECO:0007669"/>
    <property type="project" value="InterPro"/>
</dbReference>
<dbReference type="PANTHER" id="PTHR32089">
    <property type="entry name" value="METHYL-ACCEPTING CHEMOTAXIS PROTEIN MCPB"/>
    <property type="match status" value="1"/>
</dbReference>
<accession>A0A840XZX4</accession>
<dbReference type="InterPro" id="IPR039379">
    <property type="entry name" value="Protoglobin_sensor_dom"/>
</dbReference>
<dbReference type="SUPFAM" id="SSF58104">
    <property type="entry name" value="Methyl-accepting chemotaxis protein (MCP) signaling domain"/>
    <property type="match status" value="1"/>
</dbReference>
<comment type="caution">
    <text evidence="4">The sequence shown here is derived from an EMBL/GenBank/DDBJ whole genome shotgun (WGS) entry which is preliminary data.</text>
</comment>
<dbReference type="PROSITE" id="PS50111">
    <property type="entry name" value="CHEMOTAXIS_TRANSDUC_2"/>
    <property type="match status" value="1"/>
</dbReference>
<proteinExistence type="predicted"/>
<dbReference type="Gene3D" id="1.10.490.10">
    <property type="entry name" value="Globins"/>
    <property type="match status" value="1"/>
</dbReference>
<dbReference type="PANTHER" id="PTHR32089:SF112">
    <property type="entry name" value="LYSOZYME-LIKE PROTEIN-RELATED"/>
    <property type="match status" value="1"/>
</dbReference>
<organism evidence="4 5">
    <name type="scientific">Muricoccus pecuniae</name>
    <dbReference type="NCBI Taxonomy" id="693023"/>
    <lineage>
        <taxon>Bacteria</taxon>
        <taxon>Pseudomonadati</taxon>
        <taxon>Pseudomonadota</taxon>
        <taxon>Alphaproteobacteria</taxon>
        <taxon>Acetobacterales</taxon>
        <taxon>Roseomonadaceae</taxon>
        <taxon>Muricoccus</taxon>
    </lineage>
</organism>
<dbReference type="CDD" id="cd01068">
    <property type="entry name" value="globin_sensor"/>
    <property type="match status" value="1"/>
</dbReference>
<keyword evidence="5" id="KW-1185">Reference proteome</keyword>
<dbReference type="GO" id="GO:0019825">
    <property type="term" value="F:oxygen binding"/>
    <property type="evidence" value="ECO:0007669"/>
    <property type="project" value="InterPro"/>
</dbReference>
<dbReference type="RefSeq" id="WP_184514303.1">
    <property type="nucleotide sequence ID" value="NZ_JACIJD010000003.1"/>
</dbReference>
<dbReference type="GO" id="GO:0020037">
    <property type="term" value="F:heme binding"/>
    <property type="evidence" value="ECO:0007669"/>
    <property type="project" value="InterPro"/>
</dbReference>
<dbReference type="Gene3D" id="1.10.287.950">
    <property type="entry name" value="Methyl-accepting chemotaxis protein"/>
    <property type="match status" value="1"/>
</dbReference>
<evidence type="ECO:0000259" key="3">
    <source>
        <dbReference type="PROSITE" id="PS50111"/>
    </source>
</evidence>
<dbReference type="SUPFAM" id="SSF46458">
    <property type="entry name" value="Globin-like"/>
    <property type="match status" value="1"/>
</dbReference>
<dbReference type="Pfam" id="PF11563">
    <property type="entry name" value="Protoglobin"/>
    <property type="match status" value="1"/>
</dbReference>
<dbReference type="InterPro" id="IPR012292">
    <property type="entry name" value="Globin/Proto"/>
</dbReference>
<dbReference type="InterPro" id="IPR044398">
    <property type="entry name" value="Globin-sensor_dom"/>
</dbReference>
<sequence>MATIIDLEQRKRFAAFGITEEDLALLRGQARFARERLPALLTELHGAFAGWPEIQAALMNPAVHEARTAHWVRVVSGELGEGFMESAEHLASAFYAQGVPSYAVAICHSTVGAAVCAALGIGGAGTSRPALPSLAWLHGKGRSGESAALATALNKVAWLDLEVLLETYVAAERASRRATLDALAADFEVTIRGVAGGVTDSSRRMIAVSAPMAEAAARTTESSTSAAAAASEASENARTVAAAATQLSTSIAEITRQMGQSSMMAERAAEQARQTDGVVQALAEGASRISDVARLIGDIAGQTNLLALNATIEAARAGEAGRGFAVVASEVKQLASQTARATEEISGQIAAIQGATGAAVEAISAIARAIAEMSGITAGIAAAVEEQGAATAEITRSVQHAAGGTERVSELMDGILGDAADTSSVAGQITGTAEELAAQSRALGRAVDDFLLKVRAA</sequence>
<dbReference type="Pfam" id="PF00015">
    <property type="entry name" value="MCPsignal"/>
    <property type="match status" value="1"/>
</dbReference>
<name>A0A840XZX4_9PROT</name>
<gene>
    <name evidence="4" type="ORF">FHS87_000889</name>
</gene>
<dbReference type="GO" id="GO:0007165">
    <property type="term" value="P:signal transduction"/>
    <property type="evidence" value="ECO:0007669"/>
    <property type="project" value="UniProtKB-KW"/>
</dbReference>